<reference evidence="3 4" key="1">
    <citation type="submission" date="2020-04" db="EMBL/GenBank/DDBJ databases">
        <title>MicrobeNet Type strains.</title>
        <authorList>
            <person name="Nicholson A.C."/>
        </authorList>
    </citation>
    <scope>NUCLEOTIDE SEQUENCE [LARGE SCALE GENOMIC DNA]</scope>
    <source>
        <strain evidence="3 4">ATCC BAA-789</strain>
    </source>
</reference>
<keyword evidence="1" id="KW-0812">Transmembrane</keyword>
<organism evidence="3 4">
    <name type="scientific">Sanguibacter hominis ATCC BAA-789</name>
    <dbReference type="NCBI Taxonomy" id="1312740"/>
    <lineage>
        <taxon>Bacteria</taxon>
        <taxon>Bacillati</taxon>
        <taxon>Actinomycetota</taxon>
        <taxon>Actinomycetes</taxon>
        <taxon>Micrococcales</taxon>
        <taxon>Sanguibacteraceae</taxon>
        <taxon>Sanguibacter</taxon>
    </lineage>
</organism>
<dbReference type="RefSeq" id="WP_168447206.1">
    <property type="nucleotide sequence ID" value="NZ_JAAXOW010000002.1"/>
</dbReference>
<keyword evidence="1" id="KW-1133">Transmembrane helix</keyword>
<keyword evidence="2" id="KW-0732">Signal</keyword>
<feature type="transmembrane region" description="Helical" evidence="1">
    <location>
        <begin position="80"/>
        <end position="99"/>
    </location>
</feature>
<keyword evidence="4" id="KW-1185">Reference proteome</keyword>
<proteinExistence type="predicted"/>
<feature type="signal peptide" evidence="2">
    <location>
        <begin position="1"/>
        <end position="18"/>
    </location>
</feature>
<dbReference type="AlphaFoldDB" id="A0A9X5FBH7"/>
<feature type="chain" id="PRO_5040757784" evidence="2">
    <location>
        <begin position="19"/>
        <end position="100"/>
    </location>
</feature>
<evidence type="ECO:0000256" key="2">
    <source>
        <dbReference type="SAM" id="SignalP"/>
    </source>
</evidence>
<evidence type="ECO:0000313" key="4">
    <source>
        <dbReference type="Proteomes" id="UP000774283"/>
    </source>
</evidence>
<evidence type="ECO:0000313" key="3">
    <source>
        <dbReference type="EMBL" id="NKX93129.1"/>
    </source>
</evidence>
<comment type="caution">
    <text evidence="3">The sequence shown here is derived from an EMBL/GenBank/DDBJ whole genome shotgun (WGS) entry which is preliminary data.</text>
</comment>
<accession>A0A9X5FBH7</accession>
<name>A0A9X5FBH7_9MICO</name>
<dbReference type="Proteomes" id="UP000774283">
    <property type="component" value="Unassembled WGS sequence"/>
</dbReference>
<sequence>MVSALAASLVIFGTGAQAALALRALTTASWMSDALAVDELRSEVPWWRPLRWIRHRRLVKEIVATSPRERGAWKRTQWELRAWASLLMGAGFALWDAVFG</sequence>
<dbReference type="EMBL" id="JAAXOW010000002">
    <property type="protein sequence ID" value="NKX93129.1"/>
    <property type="molecule type" value="Genomic_DNA"/>
</dbReference>
<gene>
    <name evidence="3" type="ORF">HF995_07565</name>
</gene>
<keyword evidence="1" id="KW-0472">Membrane</keyword>
<evidence type="ECO:0000256" key="1">
    <source>
        <dbReference type="SAM" id="Phobius"/>
    </source>
</evidence>
<protein>
    <submittedName>
        <fullName evidence="3">Uncharacterized protein</fullName>
    </submittedName>
</protein>